<feature type="transmembrane region" description="Helical" evidence="1">
    <location>
        <begin position="7"/>
        <end position="25"/>
    </location>
</feature>
<keyword evidence="1" id="KW-0472">Membrane</keyword>
<organism evidence="2 3">
    <name type="scientific">Staphylococcus edaphicus</name>
    <dbReference type="NCBI Taxonomy" id="1955013"/>
    <lineage>
        <taxon>Bacteria</taxon>
        <taxon>Bacillati</taxon>
        <taxon>Bacillota</taxon>
        <taxon>Bacilli</taxon>
        <taxon>Bacillales</taxon>
        <taxon>Staphylococcaceae</taxon>
        <taxon>Staphylococcus</taxon>
    </lineage>
</organism>
<sequence>MIKRKPLFYIILIIISFILIGGYVLNKHQKDTYIDTQKARINLYFTHNLKNYKSLEITKIAKNPMGGYFIHGHINNDKRYYFSAQISEVDRHQFNGNLSYNSKTLGELFNHTNPKNKLKPNEIIKKENLNKKDYEADPPLIWGF</sequence>
<reference evidence="3" key="1">
    <citation type="submission" date="2017-10" db="EMBL/GenBank/DDBJ databases">
        <title>Staphylococcus edaphicus sp. nov., isolated in Antarctica, harbouring mecC gene and genomic islands essential in adaptation to extreme environment.</title>
        <authorList>
            <person name="Pantucek R."/>
            <person name="Sedlacek I."/>
            <person name="Indrakova A."/>
            <person name="Vrbovska V."/>
            <person name="Maslanova I."/>
            <person name="Kovarovic V."/>
            <person name="Svec P."/>
            <person name="Kralova S."/>
            <person name="Kristofova L."/>
            <person name="Keklakova J."/>
            <person name="Petras P."/>
            <person name="Doskar J."/>
        </authorList>
    </citation>
    <scope>NUCLEOTIDE SEQUENCE [LARGE SCALE GENOMIC DNA]</scope>
    <source>
        <strain evidence="3">CCM 5085</strain>
    </source>
</reference>
<comment type="caution">
    <text evidence="2">The sequence shown here is derived from an EMBL/GenBank/DDBJ whole genome shotgun (WGS) entry which is preliminary data.</text>
</comment>
<dbReference type="Gene3D" id="3.10.450.130">
    <property type="entry name" value="folded 79 residue fragment of lin0334 like domains"/>
    <property type="match status" value="1"/>
</dbReference>
<dbReference type="AlphaFoldDB" id="A0A2C6WPE0"/>
<dbReference type="Proteomes" id="UP000223828">
    <property type="component" value="Unassembled WGS sequence"/>
</dbReference>
<proteinExistence type="predicted"/>
<evidence type="ECO:0000313" key="3">
    <source>
        <dbReference type="Proteomes" id="UP000223828"/>
    </source>
</evidence>
<dbReference type="EMBL" id="MRZN01000014">
    <property type="protein sequence ID" value="PHK49327.1"/>
    <property type="molecule type" value="Genomic_DNA"/>
</dbReference>
<name>A0A2C6WPE0_9STAP</name>
<keyword evidence="1" id="KW-0812">Transmembrane</keyword>
<evidence type="ECO:0000256" key="1">
    <source>
        <dbReference type="SAM" id="Phobius"/>
    </source>
</evidence>
<dbReference type="Pfam" id="PF07252">
    <property type="entry name" value="DUF1433"/>
    <property type="match status" value="1"/>
</dbReference>
<keyword evidence="1" id="KW-1133">Transmembrane helix</keyword>
<dbReference type="OrthoDB" id="2397124at2"/>
<protein>
    <recommendedName>
        <fullName evidence="4">DUF1433 domain-containing protein</fullName>
    </recommendedName>
</protein>
<gene>
    <name evidence="2" type="ORF">BTJ66_09170</name>
</gene>
<dbReference type="InterPro" id="IPR009881">
    <property type="entry name" value="DUF1433"/>
</dbReference>
<accession>A0A2C6WPE0</accession>
<evidence type="ECO:0000313" key="2">
    <source>
        <dbReference type="EMBL" id="PHK49327.1"/>
    </source>
</evidence>
<evidence type="ECO:0008006" key="4">
    <source>
        <dbReference type="Google" id="ProtNLM"/>
    </source>
</evidence>